<name>A0A383VYN7_TETOB</name>
<dbReference type="AlphaFoldDB" id="A0A383VYN7"/>
<evidence type="ECO:0000313" key="4">
    <source>
        <dbReference type="Proteomes" id="UP000256970"/>
    </source>
</evidence>
<dbReference type="Proteomes" id="UP000256970">
    <property type="component" value="Unassembled WGS sequence"/>
</dbReference>
<sequence length="222" mass="22728">MASSALPDLQLGSDQLLDFLKAELATIESDLGGPDAEARGLLDMLQRQTRLIQQMSEDGAGGTPAMTDLEIAQQIDSLDAQLSQLEASLSSADKPTMQLLGQSTDRWLNPDHSEHQAGNARAEQPCCSPSAAVEAADEQSGGSNNTGSSGSSQQQAGLGAEQLPTAHGDNTESGRGGGEAEEPEAAPDATQQANGSSTEAEVAVAARDAAVIDSNSTAAQQL</sequence>
<evidence type="ECO:0000256" key="1">
    <source>
        <dbReference type="SAM" id="MobiDB-lite"/>
    </source>
</evidence>
<accession>A0A383VYN7</accession>
<dbReference type="EMBL" id="FNXT01000412">
    <property type="protein sequence ID" value="SZX64464.1"/>
    <property type="molecule type" value="Genomic_DNA"/>
</dbReference>
<feature type="compositionally biased region" description="Low complexity" evidence="1">
    <location>
        <begin position="138"/>
        <end position="163"/>
    </location>
</feature>
<evidence type="ECO:0000313" key="2">
    <source>
        <dbReference type="EMBL" id="SZX64464.1"/>
    </source>
</evidence>
<reference evidence="3 4" key="1">
    <citation type="submission" date="2016-10" db="EMBL/GenBank/DDBJ databases">
        <authorList>
            <person name="Cai Z."/>
        </authorList>
    </citation>
    <scope>NUCLEOTIDE SEQUENCE [LARGE SCALE GENOMIC DNA]</scope>
</reference>
<proteinExistence type="predicted"/>
<keyword evidence="4" id="KW-1185">Reference proteome</keyword>
<protein>
    <submittedName>
        <fullName evidence="3">Uncharacterized protein</fullName>
    </submittedName>
</protein>
<feature type="region of interest" description="Disordered" evidence="1">
    <location>
        <begin position="105"/>
        <end position="203"/>
    </location>
</feature>
<evidence type="ECO:0000313" key="3">
    <source>
        <dbReference type="EMBL" id="SZX70575.1"/>
    </source>
</evidence>
<organism evidence="3 4">
    <name type="scientific">Tetradesmus obliquus</name>
    <name type="common">Green alga</name>
    <name type="synonym">Acutodesmus obliquus</name>
    <dbReference type="NCBI Taxonomy" id="3088"/>
    <lineage>
        <taxon>Eukaryota</taxon>
        <taxon>Viridiplantae</taxon>
        <taxon>Chlorophyta</taxon>
        <taxon>core chlorophytes</taxon>
        <taxon>Chlorophyceae</taxon>
        <taxon>CS clade</taxon>
        <taxon>Sphaeropleales</taxon>
        <taxon>Scenedesmaceae</taxon>
        <taxon>Tetradesmus</taxon>
    </lineage>
</organism>
<gene>
    <name evidence="3" type="ORF">BQ4739_LOCUS10775</name>
    <name evidence="2" type="ORF">BQ4739_LOCUS4971</name>
</gene>
<dbReference type="EMBL" id="FNXT01000994">
    <property type="protein sequence ID" value="SZX70575.1"/>
    <property type="molecule type" value="Genomic_DNA"/>
</dbReference>